<dbReference type="Proteomes" id="UP000297245">
    <property type="component" value="Unassembled WGS sequence"/>
</dbReference>
<accession>A0A4S8LYD9</accession>
<reference evidence="2 3" key="1">
    <citation type="journal article" date="2019" name="Nat. Ecol. Evol.">
        <title>Megaphylogeny resolves global patterns of mushroom evolution.</title>
        <authorList>
            <person name="Varga T."/>
            <person name="Krizsan K."/>
            <person name="Foldi C."/>
            <person name="Dima B."/>
            <person name="Sanchez-Garcia M."/>
            <person name="Sanchez-Ramirez S."/>
            <person name="Szollosi G.J."/>
            <person name="Szarkandi J.G."/>
            <person name="Papp V."/>
            <person name="Albert L."/>
            <person name="Andreopoulos W."/>
            <person name="Angelini C."/>
            <person name="Antonin V."/>
            <person name="Barry K.W."/>
            <person name="Bougher N.L."/>
            <person name="Buchanan P."/>
            <person name="Buyck B."/>
            <person name="Bense V."/>
            <person name="Catcheside P."/>
            <person name="Chovatia M."/>
            <person name="Cooper J."/>
            <person name="Damon W."/>
            <person name="Desjardin D."/>
            <person name="Finy P."/>
            <person name="Geml J."/>
            <person name="Haridas S."/>
            <person name="Hughes K."/>
            <person name="Justo A."/>
            <person name="Karasinski D."/>
            <person name="Kautmanova I."/>
            <person name="Kiss B."/>
            <person name="Kocsube S."/>
            <person name="Kotiranta H."/>
            <person name="LaButti K.M."/>
            <person name="Lechner B.E."/>
            <person name="Liimatainen K."/>
            <person name="Lipzen A."/>
            <person name="Lukacs Z."/>
            <person name="Mihaltcheva S."/>
            <person name="Morgado L.N."/>
            <person name="Niskanen T."/>
            <person name="Noordeloos M.E."/>
            <person name="Ohm R.A."/>
            <person name="Ortiz-Santana B."/>
            <person name="Ovrebo C."/>
            <person name="Racz N."/>
            <person name="Riley R."/>
            <person name="Savchenko A."/>
            <person name="Shiryaev A."/>
            <person name="Soop K."/>
            <person name="Spirin V."/>
            <person name="Szebenyi C."/>
            <person name="Tomsovsky M."/>
            <person name="Tulloss R.E."/>
            <person name="Uehling J."/>
            <person name="Grigoriev I.V."/>
            <person name="Vagvolgyi C."/>
            <person name="Papp T."/>
            <person name="Martin F.M."/>
            <person name="Miettinen O."/>
            <person name="Hibbett D.S."/>
            <person name="Nagy L.G."/>
        </authorList>
    </citation>
    <scope>NUCLEOTIDE SEQUENCE [LARGE SCALE GENOMIC DNA]</scope>
    <source>
        <strain evidence="2 3">CBS 962.96</strain>
    </source>
</reference>
<keyword evidence="1" id="KW-0472">Membrane</keyword>
<feature type="transmembrane region" description="Helical" evidence="1">
    <location>
        <begin position="142"/>
        <end position="162"/>
    </location>
</feature>
<feature type="transmembrane region" description="Helical" evidence="1">
    <location>
        <begin position="16"/>
        <end position="34"/>
    </location>
</feature>
<dbReference type="EMBL" id="ML179220">
    <property type="protein sequence ID" value="THU94580.1"/>
    <property type="molecule type" value="Genomic_DNA"/>
</dbReference>
<sequence length="185" mass="20878">MPHHLFSQLVHLKETFLGHLLLAGMTLLRFLTIYNKVQEALEDEGDTVATLVITELRRIQKRSITILAVLLSYYAQLGYSRAAGWLAFLLLISSFIIASCDNIHSRDFHSMRPVPFVLVHSVPSLSVWVVLLVEMIRASGSVIVIVVQMFCVLCLGLSEWLLRQQRRGEQQPQSVETTSRTFVGA</sequence>
<keyword evidence="1" id="KW-1133">Transmembrane helix</keyword>
<protein>
    <submittedName>
        <fullName evidence="2">Uncharacterized protein</fullName>
    </submittedName>
</protein>
<name>A0A4S8LYD9_DENBC</name>
<gene>
    <name evidence="2" type="ORF">K435DRAFT_860375</name>
</gene>
<feature type="transmembrane region" description="Helical" evidence="1">
    <location>
        <begin position="85"/>
        <end position="104"/>
    </location>
</feature>
<dbReference type="AlphaFoldDB" id="A0A4S8LYD9"/>
<feature type="transmembrane region" description="Helical" evidence="1">
    <location>
        <begin position="116"/>
        <end position="136"/>
    </location>
</feature>
<evidence type="ECO:0000256" key="1">
    <source>
        <dbReference type="SAM" id="Phobius"/>
    </source>
</evidence>
<evidence type="ECO:0000313" key="2">
    <source>
        <dbReference type="EMBL" id="THU94580.1"/>
    </source>
</evidence>
<organism evidence="2 3">
    <name type="scientific">Dendrothele bispora (strain CBS 962.96)</name>
    <dbReference type="NCBI Taxonomy" id="1314807"/>
    <lineage>
        <taxon>Eukaryota</taxon>
        <taxon>Fungi</taxon>
        <taxon>Dikarya</taxon>
        <taxon>Basidiomycota</taxon>
        <taxon>Agaricomycotina</taxon>
        <taxon>Agaricomycetes</taxon>
        <taxon>Agaricomycetidae</taxon>
        <taxon>Agaricales</taxon>
        <taxon>Agaricales incertae sedis</taxon>
        <taxon>Dendrothele</taxon>
    </lineage>
</organism>
<keyword evidence="3" id="KW-1185">Reference proteome</keyword>
<evidence type="ECO:0000313" key="3">
    <source>
        <dbReference type="Proteomes" id="UP000297245"/>
    </source>
</evidence>
<proteinExistence type="predicted"/>
<keyword evidence="1" id="KW-0812">Transmembrane</keyword>